<reference evidence="1" key="1">
    <citation type="submission" date="2022-03" db="EMBL/GenBank/DDBJ databases">
        <authorList>
            <person name="Alioto T."/>
            <person name="Alioto T."/>
            <person name="Gomez Garrido J."/>
        </authorList>
    </citation>
    <scope>NUCLEOTIDE SEQUENCE</scope>
</reference>
<evidence type="ECO:0000313" key="2">
    <source>
        <dbReference type="Proteomes" id="UP001295444"/>
    </source>
</evidence>
<name>A0AAD1SM56_PELCU</name>
<dbReference type="EMBL" id="OW240918">
    <property type="protein sequence ID" value="CAH2305628.1"/>
    <property type="molecule type" value="Genomic_DNA"/>
</dbReference>
<protein>
    <submittedName>
        <fullName evidence="1">Uncharacterized protein</fullName>
    </submittedName>
</protein>
<dbReference type="AlphaFoldDB" id="A0AAD1SM56"/>
<gene>
    <name evidence="1" type="ORF">PECUL_23A026008</name>
</gene>
<accession>A0AAD1SM56</accession>
<dbReference type="Proteomes" id="UP001295444">
    <property type="component" value="Chromosome 07"/>
</dbReference>
<evidence type="ECO:0000313" key="1">
    <source>
        <dbReference type="EMBL" id="CAH2305628.1"/>
    </source>
</evidence>
<proteinExistence type="predicted"/>
<organism evidence="1 2">
    <name type="scientific">Pelobates cultripes</name>
    <name type="common">Western spadefoot toad</name>
    <dbReference type="NCBI Taxonomy" id="61616"/>
    <lineage>
        <taxon>Eukaryota</taxon>
        <taxon>Metazoa</taxon>
        <taxon>Chordata</taxon>
        <taxon>Craniata</taxon>
        <taxon>Vertebrata</taxon>
        <taxon>Euteleostomi</taxon>
        <taxon>Amphibia</taxon>
        <taxon>Batrachia</taxon>
        <taxon>Anura</taxon>
        <taxon>Pelobatoidea</taxon>
        <taxon>Pelobatidae</taxon>
        <taxon>Pelobates</taxon>
    </lineage>
</organism>
<sequence>MAKELGVPLEDYKHIKTLVTLLDDQEKDPPLTDLKPLSWFTPNFKDIINVDLFVQITTDKIEQLNVISTPLTSNLSYAENQALKELSSDKNIIIKPSEKGGNIVILEKDMYIDMCMIHLNDTSCYQKLKGDPTKKYLEAGV</sequence>
<keyword evidence="2" id="KW-1185">Reference proteome</keyword>